<dbReference type="RefSeq" id="WP_003955731.1">
    <property type="nucleotide sequence ID" value="NZ_CM000913.1"/>
</dbReference>
<evidence type="ECO:0000256" key="1">
    <source>
        <dbReference type="SAM" id="MobiDB-lite"/>
    </source>
</evidence>
<feature type="region of interest" description="Disordered" evidence="1">
    <location>
        <begin position="64"/>
        <end position="91"/>
    </location>
</feature>
<sequence>MAGLGAALPRLVPHRPLLPQLERALREHRAPGGTDLVTSCPGEALARFRRLCYSRLGLAEPACPAVPRPVPLPAPPRPAPPRPPPQSTAPR</sequence>
<evidence type="ECO:0000313" key="3">
    <source>
        <dbReference type="Proteomes" id="UP000002357"/>
    </source>
</evidence>
<dbReference type="KEGG" id="sclf:BB341_18890"/>
<organism evidence="2 3">
    <name type="scientific">Streptomyces clavuligerus</name>
    <dbReference type="NCBI Taxonomy" id="1901"/>
    <lineage>
        <taxon>Bacteria</taxon>
        <taxon>Bacillati</taxon>
        <taxon>Actinomycetota</taxon>
        <taxon>Actinomycetes</taxon>
        <taxon>Kitasatosporales</taxon>
        <taxon>Streptomycetaceae</taxon>
        <taxon>Streptomyces</taxon>
    </lineage>
</organism>
<evidence type="ECO:0000313" key="2">
    <source>
        <dbReference type="EMBL" id="EFG06961.1"/>
    </source>
</evidence>
<dbReference type="EMBL" id="CM000913">
    <property type="protein sequence ID" value="EFG06961.1"/>
    <property type="molecule type" value="Genomic_DNA"/>
</dbReference>
<dbReference type="Proteomes" id="UP000002357">
    <property type="component" value="Chromosome"/>
</dbReference>
<accession>B5GV62</accession>
<proteinExistence type="predicted"/>
<protein>
    <submittedName>
        <fullName evidence="2">Uncharacterized protein</fullName>
    </submittedName>
</protein>
<dbReference type="GeneID" id="93731519"/>
<keyword evidence="3" id="KW-1185">Reference proteome</keyword>
<reference evidence="2 3" key="1">
    <citation type="journal article" date="2010" name="Genome Biol. Evol.">
        <title>The sequence of a 1.8-mb bacterial linear plasmid reveals a rich evolutionary reservoir of secondary metabolic pathways.</title>
        <authorList>
            <person name="Medema M.H."/>
            <person name="Trefzer A."/>
            <person name="Kovalchuk A."/>
            <person name="van den Berg M."/>
            <person name="Mueller U."/>
            <person name="Heijne W."/>
            <person name="Wu L."/>
            <person name="Alam M.T."/>
            <person name="Ronning C.M."/>
            <person name="Nierman W.C."/>
            <person name="Bovenberg R.A.L."/>
            <person name="Breitling R."/>
            <person name="Takano E."/>
        </authorList>
    </citation>
    <scope>NUCLEOTIDE SEQUENCE [LARGE SCALE GENOMIC DNA]</scope>
    <source>
        <strain evidence="3">ATCC 27064 / DSM 738 / JCM 4710 / NBRC 13307 / NCIMB 12785 / NRRL 3585 / VKM Ac-602</strain>
    </source>
</reference>
<gene>
    <name evidence="2" type="ORF">SCLAV_1888</name>
</gene>
<name>B5GV62_STRCL</name>
<dbReference type="AlphaFoldDB" id="B5GV62"/>